<gene>
    <name evidence="1" type="ORF">POM88_002811</name>
</gene>
<dbReference type="EMBL" id="JAUIZM010000001">
    <property type="protein sequence ID" value="KAK1403206.1"/>
    <property type="molecule type" value="Genomic_DNA"/>
</dbReference>
<dbReference type="Proteomes" id="UP001237642">
    <property type="component" value="Unassembled WGS sequence"/>
</dbReference>
<dbReference type="AlphaFoldDB" id="A0AAD8JGD9"/>
<reference evidence="1" key="2">
    <citation type="submission" date="2023-05" db="EMBL/GenBank/DDBJ databases">
        <authorList>
            <person name="Schelkunov M.I."/>
        </authorList>
    </citation>
    <scope>NUCLEOTIDE SEQUENCE</scope>
    <source>
        <strain evidence="1">Hsosn_3</strain>
        <tissue evidence="1">Leaf</tissue>
    </source>
</reference>
<organism evidence="1 2">
    <name type="scientific">Heracleum sosnowskyi</name>
    <dbReference type="NCBI Taxonomy" id="360622"/>
    <lineage>
        <taxon>Eukaryota</taxon>
        <taxon>Viridiplantae</taxon>
        <taxon>Streptophyta</taxon>
        <taxon>Embryophyta</taxon>
        <taxon>Tracheophyta</taxon>
        <taxon>Spermatophyta</taxon>
        <taxon>Magnoliopsida</taxon>
        <taxon>eudicotyledons</taxon>
        <taxon>Gunneridae</taxon>
        <taxon>Pentapetalae</taxon>
        <taxon>asterids</taxon>
        <taxon>campanulids</taxon>
        <taxon>Apiales</taxon>
        <taxon>Apiaceae</taxon>
        <taxon>Apioideae</taxon>
        <taxon>apioid superclade</taxon>
        <taxon>Tordylieae</taxon>
        <taxon>Tordyliinae</taxon>
        <taxon>Heracleum</taxon>
    </lineage>
</organism>
<proteinExistence type="predicted"/>
<sequence>MEPVGLKNTVPRARSFRQEDYGTRRTFLRSYPLHWGGEDNVSKELEKTMPNVTKGSDEAKKPLKKIIVSIFNWGEKRIIIFRRYKNKFTVCVISCLPAGFRPPAMISAR</sequence>
<evidence type="ECO:0000313" key="2">
    <source>
        <dbReference type="Proteomes" id="UP001237642"/>
    </source>
</evidence>
<reference evidence="1" key="1">
    <citation type="submission" date="2023-02" db="EMBL/GenBank/DDBJ databases">
        <title>Genome of toxic invasive species Heracleum sosnowskyi carries increased number of genes despite the absence of recent whole-genome duplications.</title>
        <authorList>
            <person name="Schelkunov M."/>
            <person name="Shtratnikova V."/>
            <person name="Makarenko M."/>
            <person name="Klepikova A."/>
            <person name="Omelchenko D."/>
            <person name="Novikova G."/>
            <person name="Obukhova E."/>
            <person name="Bogdanov V."/>
            <person name="Penin A."/>
            <person name="Logacheva M."/>
        </authorList>
    </citation>
    <scope>NUCLEOTIDE SEQUENCE</scope>
    <source>
        <strain evidence="1">Hsosn_3</strain>
        <tissue evidence="1">Leaf</tissue>
    </source>
</reference>
<name>A0AAD8JGD9_9APIA</name>
<evidence type="ECO:0000313" key="1">
    <source>
        <dbReference type="EMBL" id="KAK1403206.1"/>
    </source>
</evidence>
<keyword evidence="2" id="KW-1185">Reference proteome</keyword>
<comment type="caution">
    <text evidence="1">The sequence shown here is derived from an EMBL/GenBank/DDBJ whole genome shotgun (WGS) entry which is preliminary data.</text>
</comment>
<protein>
    <submittedName>
        <fullName evidence="1">Uncharacterized protein</fullName>
    </submittedName>
</protein>
<accession>A0AAD8JGD9</accession>